<organism evidence="2 3">
    <name type="scientific">Zhenhengia yiwuensis</name>
    <dbReference type="NCBI Taxonomy" id="2763666"/>
    <lineage>
        <taxon>Bacteria</taxon>
        <taxon>Bacillati</taxon>
        <taxon>Bacillota</taxon>
        <taxon>Clostridia</taxon>
        <taxon>Lachnospirales</taxon>
        <taxon>Lachnospiraceae</taxon>
        <taxon>Zhenhengia</taxon>
    </lineage>
</organism>
<protein>
    <submittedName>
        <fullName evidence="2">GNAT family N-acetyltransferase</fullName>
    </submittedName>
</protein>
<feature type="domain" description="N-acetyltransferase" evidence="1">
    <location>
        <begin position="8"/>
        <end position="154"/>
    </location>
</feature>
<proteinExistence type="predicted"/>
<dbReference type="AlphaFoldDB" id="A0A926IDG8"/>
<accession>A0A926IDG8</accession>
<dbReference type="SUPFAM" id="SSF55729">
    <property type="entry name" value="Acyl-CoA N-acyltransferases (Nat)"/>
    <property type="match status" value="1"/>
</dbReference>
<gene>
    <name evidence="2" type="ORF">H8718_03930</name>
</gene>
<dbReference type="Proteomes" id="UP000655830">
    <property type="component" value="Unassembled WGS sequence"/>
</dbReference>
<dbReference type="EMBL" id="JACRSY010000004">
    <property type="protein sequence ID" value="MBC8578678.1"/>
    <property type="molecule type" value="Genomic_DNA"/>
</dbReference>
<dbReference type="InterPro" id="IPR000182">
    <property type="entry name" value="GNAT_dom"/>
</dbReference>
<dbReference type="PANTHER" id="PTHR43415:SF3">
    <property type="entry name" value="GNAT-FAMILY ACETYLTRANSFERASE"/>
    <property type="match status" value="1"/>
</dbReference>
<dbReference type="PANTHER" id="PTHR43415">
    <property type="entry name" value="SPERMIDINE N(1)-ACETYLTRANSFERASE"/>
    <property type="match status" value="1"/>
</dbReference>
<evidence type="ECO:0000313" key="3">
    <source>
        <dbReference type="Proteomes" id="UP000655830"/>
    </source>
</evidence>
<sequence>MIQITDTLRLRPYDGKCKFALEWYQDRELLDLVDGKESRPYDMERLIKMYEYLSNRGELYFIEVKQGNDFVPIGDVTLSMEDLPIVIGEKGYRGEGIGSKVIEALKLRASALGYKQLGVREIYDYNIASQKLFKKQGFDKVKKTDKGYSYRCIL</sequence>
<keyword evidence="3" id="KW-1185">Reference proteome</keyword>
<dbReference type="Gene3D" id="3.40.630.30">
    <property type="match status" value="1"/>
</dbReference>
<comment type="caution">
    <text evidence="2">The sequence shown here is derived from an EMBL/GenBank/DDBJ whole genome shotgun (WGS) entry which is preliminary data.</text>
</comment>
<dbReference type="Pfam" id="PF00583">
    <property type="entry name" value="Acetyltransf_1"/>
    <property type="match status" value="1"/>
</dbReference>
<name>A0A926IDG8_9FIRM</name>
<dbReference type="InterPro" id="IPR016181">
    <property type="entry name" value="Acyl_CoA_acyltransferase"/>
</dbReference>
<evidence type="ECO:0000259" key="1">
    <source>
        <dbReference type="PROSITE" id="PS51186"/>
    </source>
</evidence>
<evidence type="ECO:0000313" key="2">
    <source>
        <dbReference type="EMBL" id="MBC8578678.1"/>
    </source>
</evidence>
<reference evidence="2" key="1">
    <citation type="submission" date="2020-08" db="EMBL/GenBank/DDBJ databases">
        <title>Genome public.</title>
        <authorList>
            <person name="Liu C."/>
            <person name="Sun Q."/>
        </authorList>
    </citation>
    <scope>NUCLEOTIDE SEQUENCE</scope>
    <source>
        <strain evidence="2">NSJ-12</strain>
    </source>
</reference>
<dbReference type="RefSeq" id="WP_249331676.1">
    <property type="nucleotide sequence ID" value="NZ_JACRSY010000004.1"/>
</dbReference>
<dbReference type="GO" id="GO:0016747">
    <property type="term" value="F:acyltransferase activity, transferring groups other than amino-acyl groups"/>
    <property type="evidence" value="ECO:0007669"/>
    <property type="project" value="InterPro"/>
</dbReference>
<dbReference type="PROSITE" id="PS51186">
    <property type="entry name" value="GNAT"/>
    <property type="match status" value="1"/>
</dbReference>